<dbReference type="Gramene" id="RZC71832">
    <property type="protein sequence ID" value="RZC71832"/>
    <property type="gene ID" value="C5167_035022"/>
</dbReference>
<evidence type="ECO:0000256" key="4">
    <source>
        <dbReference type="ARBA" id="ARBA00022989"/>
    </source>
</evidence>
<name>A0A4Y7KHI0_PAPSO</name>
<keyword evidence="3 6" id="KW-0812">Transmembrane</keyword>
<gene>
    <name evidence="7" type="ORF">C5167_035022</name>
</gene>
<reference evidence="7 8" key="1">
    <citation type="journal article" date="2018" name="Science">
        <title>The opium poppy genome and morphinan production.</title>
        <authorList>
            <person name="Guo L."/>
            <person name="Winzer T."/>
            <person name="Yang X."/>
            <person name="Li Y."/>
            <person name="Ning Z."/>
            <person name="He Z."/>
            <person name="Teodor R."/>
            <person name="Lu Y."/>
            <person name="Bowser T.A."/>
            <person name="Graham I.A."/>
            <person name="Ye K."/>
        </authorList>
    </citation>
    <scope>NUCLEOTIDE SEQUENCE [LARGE SCALE GENOMIC DNA]</scope>
    <source>
        <strain evidence="8">cv. HN1</strain>
        <tissue evidence="7">Leaves</tissue>
    </source>
</reference>
<dbReference type="Proteomes" id="UP000316621">
    <property type="component" value="Chromosome 7"/>
</dbReference>
<keyword evidence="2" id="KW-0813">Transport</keyword>
<evidence type="ECO:0000256" key="2">
    <source>
        <dbReference type="ARBA" id="ARBA00022448"/>
    </source>
</evidence>
<dbReference type="PANTHER" id="PTHR23504:SF15">
    <property type="entry name" value="MAJOR FACILITATOR SUPERFAMILY (MFS) PROFILE DOMAIN-CONTAINING PROTEIN"/>
    <property type="match status" value="1"/>
</dbReference>
<organism evidence="7 8">
    <name type="scientific">Papaver somniferum</name>
    <name type="common">Opium poppy</name>
    <dbReference type="NCBI Taxonomy" id="3469"/>
    <lineage>
        <taxon>Eukaryota</taxon>
        <taxon>Viridiplantae</taxon>
        <taxon>Streptophyta</taxon>
        <taxon>Embryophyta</taxon>
        <taxon>Tracheophyta</taxon>
        <taxon>Spermatophyta</taxon>
        <taxon>Magnoliopsida</taxon>
        <taxon>Ranunculales</taxon>
        <taxon>Papaveraceae</taxon>
        <taxon>Papaveroideae</taxon>
        <taxon>Papaver</taxon>
    </lineage>
</organism>
<comment type="subcellular location">
    <subcellularLocation>
        <location evidence="1">Membrane</location>
        <topology evidence="1">Multi-pass membrane protein</topology>
    </subcellularLocation>
</comment>
<evidence type="ECO:0000256" key="5">
    <source>
        <dbReference type="ARBA" id="ARBA00023136"/>
    </source>
</evidence>
<protein>
    <submittedName>
        <fullName evidence="7">Uncharacterized protein</fullName>
    </submittedName>
</protein>
<proteinExistence type="predicted"/>
<dbReference type="EMBL" id="CM010721">
    <property type="protein sequence ID" value="RZC71832.1"/>
    <property type="molecule type" value="Genomic_DNA"/>
</dbReference>
<sequence length="220" mass="25074">MAEHDGNREGLLWKTKYYENCPGCRIDTRKETDLGIPYKDLLFIWIVALTTFLPISSLFPYIYFLIRDFNIAKRQEDIGYYAGFVGRIIFNALFGLSTNFLMAVSMRFLLGCFSGIYGPVQVCSFCFLFLMAVSVVYSIYGPVQETLHKHIGIASCETGMNGRIQENKEIGLIDSKESLLTNWPLISSIVVLCVFSLQSMAYTEVIEPLADFHMLLLFKF</sequence>
<evidence type="ECO:0000256" key="6">
    <source>
        <dbReference type="SAM" id="Phobius"/>
    </source>
</evidence>
<feature type="transmembrane region" description="Helical" evidence="6">
    <location>
        <begin position="42"/>
        <end position="66"/>
    </location>
</feature>
<dbReference type="AlphaFoldDB" id="A0A4Y7KHI0"/>
<dbReference type="GO" id="GO:0016020">
    <property type="term" value="C:membrane"/>
    <property type="evidence" value="ECO:0007669"/>
    <property type="project" value="UniProtKB-SubCell"/>
</dbReference>
<keyword evidence="4 6" id="KW-1133">Transmembrane helix</keyword>
<evidence type="ECO:0000313" key="8">
    <source>
        <dbReference type="Proteomes" id="UP000316621"/>
    </source>
</evidence>
<feature type="transmembrane region" description="Helical" evidence="6">
    <location>
        <begin position="116"/>
        <end position="140"/>
    </location>
</feature>
<accession>A0A4Y7KHI0</accession>
<keyword evidence="5 6" id="KW-0472">Membrane</keyword>
<evidence type="ECO:0000256" key="1">
    <source>
        <dbReference type="ARBA" id="ARBA00004141"/>
    </source>
</evidence>
<evidence type="ECO:0000313" key="7">
    <source>
        <dbReference type="EMBL" id="RZC71832.1"/>
    </source>
</evidence>
<feature type="transmembrane region" description="Helical" evidence="6">
    <location>
        <begin position="78"/>
        <end position="96"/>
    </location>
</feature>
<dbReference type="PANTHER" id="PTHR23504">
    <property type="entry name" value="MAJOR FACILITATOR SUPERFAMILY DOMAIN-CONTAINING PROTEIN 10"/>
    <property type="match status" value="1"/>
</dbReference>
<evidence type="ECO:0000256" key="3">
    <source>
        <dbReference type="ARBA" id="ARBA00022692"/>
    </source>
</evidence>
<keyword evidence="8" id="KW-1185">Reference proteome</keyword>